<dbReference type="AlphaFoldDB" id="B8R4J7"/>
<dbReference type="Gene3D" id="3.40.50.360">
    <property type="match status" value="1"/>
</dbReference>
<reference evidence="2" key="1">
    <citation type="journal article" date="2009" name="Biochem. J.">
        <title>Characterization of the phenylurea hydrolases A and B: founding members of a novel amidohydrolase subgroup.</title>
        <authorList>
            <person name="Khurana J.L."/>
            <person name="Jackson C.J."/>
            <person name="Scott C."/>
            <person name="Pandey G."/>
            <person name="Horne I."/>
            <person name="Russell R.J."/>
            <person name="Herlt A."/>
            <person name="Easton C.J."/>
            <person name="Oakeshott J.G."/>
        </authorList>
    </citation>
    <scope>NUCLEOTIDE SEQUENCE</scope>
    <source>
        <strain evidence="2">JK1</strain>
    </source>
</reference>
<evidence type="ECO:0000259" key="1">
    <source>
        <dbReference type="Pfam" id="PF03358"/>
    </source>
</evidence>
<dbReference type="GO" id="GO:0010181">
    <property type="term" value="F:FMN binding"/>
    <property type="evidence" value="ECO:0007669"/>
    <property type="project" value="TreeGrafter"/>
</dbReference>
<sequence>MNGLAVQSVTSAANPERSRPLIIGIGGTQRPGSTSELALRYALTSASRLGCDTELVPVEDLLLPIFDPGTFHSCDAAGPLLSKVRSCDGLILATPGYHGSMSGLIKNALDYLEVLANDPQPYLHGRAVGCVVTAAGWQAGVTTLSAVRATVHALRAWSAPRGVAINSSDRPFTPEGAPRDDAVRRQLDSMVAQVVDFSQQMRIRRS</sequence>
<organism evidence="2">
    <name type="scientific">Mycolicibacterium brisbanense</name>
    <dbReference type="NCBI Taxonomy" id="146020"/>
    <lineage>
        <taxon>Bacteria</taxon>
        <taxon>Bacillati</taxon>
        <taxon>Actinomycetota</taxon>
        <taxon>Actinomycetes</taxon>
        <taxon>Mycobacteriales</taxon>
        <taxon>Mycobacteriaceae</taxon>
        <taxon>Mycolicibacterium</taxon>
    </lineage>
</organism>
<dbReference type="GO" id="GO:0005829">
    <property type="term" value="C:cytosol"/>
    <property type="evidence" value="ECO:0007669"/>
    <property type="project" value="TreeGrafter"/>
</dbReference>
<evidence type="ECO:0000313" key="2">
    <source>
        <dbReference type="EMBL" id="ACL11827.1"/>
    </source>
</evidence>
<dbReference type="PANTHER" id="PTHR30543:SF21">
    <property type="entry name" value="NAD(P)H-DEPENDENT FMN REDUCTASE LOT6"/>
    <property type="match status" value="1"/>
</dbReference>
<dbReference type="PANTHER" id="PTHR30543">
    <property type="entry name" value="CHROMATE REDUCTASE"/>
    <property type="match status" value="1"/>
</dbReference>
<proteinExistence type="predicted"/>
<accession>B8R4J7</accession>
<dbReference type="InterPro" id="IPR005025">
    <property type="entry name" value="FMN_Rdtase-like_dom"/>
</dbReference>
<name>B8R4J7_9MYCO</name>
<dbReference type="InterPro" id="IPR029039">
    <property type="entry name" value="Flavoprotein-like_sf"/>
</dbReference>
<protein>
    <submittedName>
        <fullName evidence="2">Possible NADPH-dependent FMN reductase</fullName>
    </submittedName>
</protein>
<dbReference type="GO" id="GO:0016491">
    <property type="term" value="F:oxidoreductase activity"/>
    <property type="evidence" value="ECO:0007669"/>
    <property type="project" value="InterPro"/>
</dbReference>
<dbReference type="SUPFAM" id="SSF52218">
    <property type="entry name" value="Flavoproteins"/>
    <property type="match status" value="1"/>
</dbReference>
<feature type="domain" description="NADPH-dependent FMN reductase-like" evidence="1">
    <location>
        <begin position="22"/>
        <end position="166"/>
    </location>
</feature>
<dbReference type="InterPro" id="IPR050712">
    <property type="entry name" value="NAD(P)H-dep_reductase"/>
</dbReference>
<dbReference type="EMBL" id="EU851876">
    <property type="protein sequence ID" value="ACL11827.1"/>
    <property type="molecule type" value="Genomic_DNA"/>
</dbReference>
<dbReference type="Pfam" id="PF03358">
    <property type="entry name" value="FMN_red"/>
    <property type="match status" value="1"/>
</dbReference>